<dbReference type="InterPro" id="IPR037143">
    <property type="entry name" value="4-PPantetheinyl_Trfase_dom_sf"/>
</dbReference>
<name>A0ABW0QTL0_9GAMM</name>
<proteinExistence type="inferred from homology"/>
<organism evidence="4 5">
    <name type="scientific">Rhodanobacter ginsengisoli</name>
    <dbReference type="NCBI Taxonomy" id="418646"/>
    <lineage>
        <taxon>Bacteria</taxon>
        <taxon>Pseudomonadati</taxon>
        <taxon>Pseudomonadota</taxon>
        <taxon>Gammaproteobacteria</taxon>
        <taxon>Lysobacterales</taxon>
        <taxon>Rhodanobacteraceae</taxon>
        <taxon>Rhodanobacter</taxon>
    </lineage>
</organism>
<evidence type="ECO:0000313" key="4">
    <source>
        <dbReference type="EMBL" id="MFC5527614.1"/>
    </source>
</evidence>
<evidence type="ECO:0000259" key="3">
    <source>
        <dbReference type="Pfam" id="PF01648"/>
    </source>
</evidence>
<dbReference type="PANTHER" id="PTHR12215">
    <property type="entry name" value="PHOSPHOPANTETHEINE TRANSFERASE"/>
    <property type="match status" value="1"/>
</dbReference>
<dbReference type="EMBL" id="JBHSNF010000005">
    <property type="protein sequence ID" value="MFC5527614.1"/>
    <property type="molecule type" value="Genomic_DNA"/>
</dbReference>
<dbReference type="GO" id="GO:0016740">
    <property type="term" value="F:transferase activity"/>
    <property type="evidence" value="ECO:0007669"/>
    <property type="project" value="UniProtKB-KW"/>
</dbReference>
<feature type="domain" description="4'-phosphopantetheinyl transferase" evidence="3">
    <location>
        <begin position="91"/>
        <end position="187"/>
    </location>
</feature>
<comment type="similarity">
    <text evidence="1">Belongs to the P-Pant transferase superfamily. Gsp/Sfp/HetI/AcpT family.</text>
</comment>
<keyword evidence="2 4" id="KW-0808">Transferase</keyword>
<dbReference type="InterPro" id="IPR050559">
    <property type="entry name" value="P-Pant_transferase_sf"/>
</dbReference>
<comment type="caution">
    <text evidence="4">The sequence shown here is derived from an EMBL/GenBank/DDBJ whole genome shotgun (WGS) entry which is preliminary data.</text>
</comment>
<evidence type="ECO:0000256" key="1">
    <source>
        <dbReference type="ARBA" id="ARBA00010990"/>
    </source>
</evidence>
<evidence type="ECO:0000313" key="5">
    <source>
        <dbReference type="Proteomes" id="UP001596114"/>
    </source>
</evidence>
<accession>A0ABW0QTL0</accession>
<protein>
    <submittedName>
        <fullName evidence="4">4'-phosphopantetheinyl transferase family protein</fullName>
    </submittedName>
</protein>
<sequence>MHAQTLAKLAEHLRDDEIHVWCLDYRPQHGRTPLLSVLAAYLGTGAERVALTMGEHGRPALAFAHDQSLGFNWSHSGSHALIAIGRHVTPGIDVEQVRERPRAVAIAERFFSTGEAAGLAGLPPAERTLAFLELWTAKEAVLKALGRGIAFGLDRLSVAASAGRLTLQLLEGDDVGAWQLHRLDVGPALVAALAWRGGPRRIRLGRLASAD</sequence>
<keyword evidence="5" id="KW-1185">Reference proteome</keyword>
<dbReference type="PANTHER" id="PTHR12215:SF10">
    <property type="entry name" value="L-AMINOADIPATE-SEMIALDEHYDE DEHYDROGENASE-PHOSPHOPANTETHEINYL TRANSFERASE"/>
    <property type="match status" value="1"/>
</dbReference>
<dbReference type="Gene3D" id="3.90.470.20">
    <property type="entry name" value="4'-phosphopantetheinyl transferase domain"/>
    <property type="match status" value="1"/>
</dbReference>
<evidence type="ECO:0000256" key="2">
    <source>
        <dbReference type="ARBA" id="ARBA00022679"/>
    </source>
</evidence>
<gene>
    <name evidence="4" type="ORF">ACFPPA_17865</name>
</gene>
<dbReference type="Pfam" id="PF01648">
    <property type="entry name" value="ACPS"/>
    <property type="match status" value="1"/>
</dbReference>
<reference evidence="5" key="1">
    <citation type="journal article" date="2019" name="Int. J. Syst. Evol. Microbiol.">
        <title>The Global Catalogue of Microorganisms (GCM) 10K type strain sequencing project: providing services to taxonomists for standard genome sequencing and annotation.</title>
        <authorList>
            <consortium name="The Broad Institute Genomics Platform"/>
            <consortium name="The Broad Institute Genome Sequencing Center for Infectious Disease"/>
            <person name="Wu L."/>
            <person name="Ma J."/>
        </authorList>
    </citation>
    <scope>NUCLEOTIDE SEQUENCE [LARGE SCALE GENOMIC DNA]</scope>
    <source>
        <strain evidence="5">CGMCC 1.16619</strain>
    </source>
</reference>
<dbReference type="SUPFAM" id="SSF56214">
    <property type="entry name" value="4'-phosphopantetheinyl transferase"/>
    <property type="match status" value="2"/>
</dbReference>
<dbReference type="Proteomes" id="UP001596114">
    <property type="component" value="Unassembled WGS sequence"/>
</dbReference>
<dbReference type="InterPro" id="IPR008278">
    <property type="entry name" value="4-PPantetheinyl_Trfase_dom"/>
</dbReference>
<dbReference type="RefSeq" id="WP_377322392.1">
    <property type="nucleotide sequence ID" value="NZ_JBHSNF010000005.1"/>
</dbReference>